<keyword evidence="2" id="KW-1185">Reference proteome</keyword>
<accession>A0A835UE22</accession>
<evidence type="ECO:0000313" key="1">
    <source>
        <dbReference type="EMBL" id="KAG0457838.1"/>
    </source>
</evidence>
<proteinExistence type="predicted"/>
<comment type="caution">
    <text evidence="1">The sequence shown here is derived from an EMBL/GenBank/DDBJ whole genome shotgun (WGS) entry which is preliminary data.</text>
</comment>
<dbReference type="EMBL" id="JADCNL010000012">
    <property type="protein sequence ID" value="KAG0457838.1"/>
    <property type="molecule type" value="Genomic_DNA"/>
</dbReference>
<gene>
    <name evidence="1" type="ORF">HPP92_022995</name>
</gene>
<sequence length="62" mass="7048">MSTLTDPACIVNTNPRRTLTPELIRLPMPADIFGLVDYGYLSRFAVVLDRMVAYHLNRLRIG</sequence>
<evidence type="ECO:0000313" key="2">
    <source>
        <dbReference type="Proteomes" id="UP000636800"/>
    </source>
</evidence>
<protein>
    <submittedName>
        <fullName evidence="1">Uncharacterized protein</fullName>
    </submittedName>
</protein>
<organism evidence="1 2">
    <name type="scientific">Vanilla planifolia</name>
    <name type="common">Vanilla</name>
    <dbReference type="NCBI Taxonomy" id="51239"/>
    <lineage>
        <taxon>Eukaryota</taxon>
        <taxon>Viridiplantae</taxon>
        <taxon>Streptophyta</taxon>
        <taxon>Embryophyta</taxon>
        <taxon>Tracheophyta</taxon>
        <taxon>Spermatophyta</taxon>
        <taxon>Magnoliopsida</taxon>
        <taxon>Liliopsida</taxon>
        <taxon>Asparagales</taxon>
        <taxon>Orchidaceae</taxon>
        <taxon>Vanilloideae</taxon>
        <taxon>Vanilleae</taxon>
        <taxon>Vanilla</taxon>
    </lineage>
</organism>
<name>A0A835UE22_VANPL</name>
<dbReference type="AlphaFoldDB" id="A0A835UE22"/>
<reference evidence="1 2" key="1">
    <citation type="journal article" date="2020" name="Nat. Food">
        <title>A phased Vanilla planifolia genome enables genetic improvement of flavour and production.</title>
        <authorList>
            <person name="Hasing T."/>
            <person name="Tang H."/>
            <person name="Brym M."/>
            <person name="Khazi F."/>
            <person name="Huang T."/>
            <person name="Chambers A.H."/>
        </authorList>
    </citation>
    <scope>NUCLEOTIDE SEQUENCE [LARGE SCALE GENOMIC DNA]</scope>
    <source>
        <tissue evidence="1">Leaf</tissue>
    </source>
</reference>
<dbReference type="Proteomes" id="UP000636800">
    <property type="component" value="Chromosome 12"/>
</dbReference>